<evidence type="ECO:0000313" key="2">
    <source>
        <dbReference type="Proteomes" id="UP000053593"/>
    </source>
</evidence>
<dbReference type="Proteomes" id="UP000053593">
    <property type="component" value="Unassembled WGS sequence"/>
</dbReference>
<reference evidence="1 2" key="1">
    <citation type="submission" date="2014-04" db="EMBL/GenBank/DDBJ databases">
        <title>Evolutionary Origins and Diversification of the Mycorrhizal Mutualists.</title>
        <authorList>
            <consortium name="DOE Joint Genome Institute"/>
            <consortium name="Mycorrhizal Genomics Consortium"/>
            <person name="Kohler A."/>
            <person name="Kuo A."/>
            <person name="Nagy L.G."/>
            <person name="Floudas D."/>
            <person name="Copeland A."/>
            <person name="Barry K.W."/>
            <person name="Cichocki N."/>
            <person name="Veneault-Fourrey C."/>
            <person name="LaButti K."/>
            <person name="Lindquist E.A."/>
            <person name="Lipzen A."/>
            <person name="Lundell T."/>
            <person name="Morin E."/>
            <person name="Murat C."/>
            <person name="Riley R."/>
            <person name="Ohm R."/>
            <person name="Sun H."/>
            <person name="Tunlid A."/>
            <person name="Henrissat B."/>
            <person name="Grigoriev I.V."/>
            <person name="Hibbett D.S."/>
            <person name="Martin F."/>
        </authorList>
    </citation>
    <scope>NUCLEOTIDE SEQUENCE [LARGE SCALE GENOMIC DNA]</scope>
    <source>
        <strain evidence="1 2">FD-317 M1</strain>
    </source>
</reference>
<organism evidence="1 2">
    <name type="scientific">Collybiopsis luxurians FD-317 M1</name>
    <dbReference type="NCBI Taxonomy" id="944289"/>
    <lineage>
        <taxon>Eukaryota</taxon>
        <taxon>Fungi</taxon>
        <taxon>Dikarya</taxon>
        <taxon>Basidiomycota</taxon>
        <taxon>Agaricomycotina</taxon>
        <taxon>Agaricomycetes</taxon>
        <taxon>Agaricomycetidae</taxon>
        <taxon>Agaricales</taxon>
        <taxon>Marasmiineae</taxon>
        <taxon>Omphalotaceae</taxon>
        <taxon>Collybiopsis</taxon>
        <taxon>Collybiopsis luxurians</taxon>
    </lineage>
</organism>
<keyword evidence="2" id="KW-1185">Reference proteome</keyword>
<sequence length="86" mass="9954">MSGHCFWLMDLDYAIRQVLRGLSLPFLSCFSTSDLALLNKRIHKTTYTIKLIPLRISVFYTTDENLKNTVLLITIPFVSVITPFMR</sequence>
<proteinExistence type="predicted"/>
<dbReference type="AlphaFoldDB" id="A0A0D0CVV7"/>
<gene>
    <name evidence="1" type="ORF">GYMLUDRAFT_71974</name>
</gene>
<dbReference type="HOGENOM" id="CLU_2498091_0_0_1"/>
<evidence type="ECO:0000313" key="1">
    <source>
        <dbReference type="EMBL" id="KIK63857.1"/>
    </source>
</evidence>
<accession>A0A0D0CVV7</accession>
<protein>
    <submittedName>
        <fullName evidence="1">Uncharacterized protein</fullName>
    </submittedName>
</protein>
<dbReference type="EMBL" id="KN834763">
    <property type="protein sequence ID" value="KIK63857.1"/>
    <property type="molecule type" value="Genomic_DNA"/>
</dbReference>
<name>A0A0D0CVV7_9AGAR</name>